<protein>
    <recommendedName>
        <fullName evidence="2">GNAT family N-acetyltransferase</fullName>
    </recommendedName>
</protein>
<dbReference type="Gene3D" id="3.40.630.30">
    <property type="match status" value="1"/>
</dbReference>
<dbReference type="AlphaFoldDB" id="A0A445N4B4"/>
<evidence type="ECO:0000313" key="1">
    <source>
        <dbReference type="EMBL" id="SPD76524.1"/>
    </source>
</evidence>
<dbReference type="EMBL" id="OJIN01000246">
    <property type="protein sequence ID" value="SPD76524.1"/>
    <property type="molecule type" value="Genomic_DNA"/>
</dbReference>
<dbReference type="InterPro" id="IPR016181">
    <property type="entry name" value="Acyl_CoA_acyltransferase"/>
</dbReference>
<evidence type="ECO:0008006" key="2">
    <source>
        <dbReference type="Google" id="ProtNLM"/>
    </source>
</evidence>
<sequence>MKIQKGLNEIDIRIVNSPEMFYEAMKVRHRVYIDDIKWLTEETLIDKWDDVCVHFIAYKQGEPVATRRLNEQPSGFEIEQYMVVSI</sequence>
<dbReference type="SUPFAM" id="SSF55729">
    <property type="entry name" value="Acyl-CoA N-acyltransferases (Nat)"/>
    <property type="match status" value="1"/>
</dbReference>
<accession>A0A445N4B4</accession>
<proteinExistence type="predicted"/>
<reference evidence="1" key="1">
    <citation type="submission" date="2018-01" db="EMBL/GenBank/DDBJ databases">
        <authorList>
            <person name="Regsiter A."/>
            <person name="William W."/>
        </authorList>
    </citation>
    <scope>NUCLEOTIDE SEQUENCE</scope>
    <source>
        <strain evidence="1">TRIP AH-1</strain>
    </source>
</reference>
<gene>
    <name evidence="1" type="ORF">PITCH_A990001</name>
</gene>
<name>A0A445N4B4_9BACT</name>
<organism evidence="1">
    <name type="scientific">uncultured Desulfobacterium sp</name>
    <dbReference type="NCBI Taxonomy" id="201089"/>
    <lineage>
        <taxon>Bacteria</taxon>
        <taxon>Pseudomonadati</taxon>
        <taxon>Thermodesulfobacteriota</taxon>
        <taxon>Desulfobacteria</taxon>
        <taxon>Desulfobacterales</taxon>
        <taxon>Desulfobacteriaceae</taxon>
        <taxon>Desulfobacterium</taxon>
        <taxon>environmental samples</taxon>
    </lineage>
</organism>